<protein>
    <submittedName>
        <fullName evidence="2">Unannotated protein</fullName>
    </submittedName>
</protein>
<proteinExistence type="predicted"/>
<accession>A0A6J5ZF71</accession>
<evidence type="ECO:0000256" key="1">
    <source>
        <dbReference type="SAM" id="Phobius"/>
    </source>
</evidence>
<keyword evidence="1" id="KW-0812">Transmembrane</keyword>
<evidence type="ECO:0000313" key="2">
    <source>
        <dbReference type="EMBL" id="CAB4340046.1"/>
    </source>
</evidence>
<sequence length="264" mass="28051">MLFLLFACLWVLIASGLLWACDRFVPYHVRKGNFNGVRNMMAIAASFYSFLVGFVVVQEWNTVGTVKGQVSQQAANIATAEYAAATLPPPHAEHILDSIAVFTKSQLCDEIPALSDSTVGLPQTNVALGELYQSAATVRPASVKGLPAYPQVFSEIGDISDLRFQIINGASQRVPLVLLVAIFGVGLFLVGTVTLQDVHHRRSHVGTVIAVALFVAAGNTVIVSLNRPFVGAATVSSQPLVGVAAYAFEVPESEVCRPTSGPQG</sequence>
<feature type="transmembrane region" description="Helical" evidence="1">
    <location>
        <begin position="36"/>
        <end position="57"/>
    </location>
</feature>
<dbReference type="Pfam" id="PF14023">
    <property type="entry name" value="Bestrophin-like"/>
    <property type="match status" value="1"/>
</dbReference>
<gene>
    <name evidence="2" type="ORF">UFOPK3522_00506</name>
</gene>
<dbReference type="AlphaFoldDB" id="A0A6J5ZF71"/>
<feature type="transmembrane region" description="Helical" evidence="1">
    <location>
        <begin position="205"/>
        <end position="225"/>
    </location>
</feature>
<dbReference type="EMBL" id="CAESAO010000028">
    <property type="protein sequence ID" value="CAB4340046.1"/>
    <property type="molecule type" value="Genomic_DNA"/>
</dbReference>
<feature type="transmembrane region" description="Helical" evidence="1">
    <location>
        <begin position="174"/>
        <end position="193"/>
    </location>
</feature>
<keyword evidence="1" id="KW-1133">Transmembrane helix</keyword>
<reference evidence="2" key="1">
    <citation type="submission" date="2020-05" db="EMBL/GenBank/DDBJ databases">
        <authorList>
            <person name="Chiriac C."/>
            <person name="Salcher M."/>
            <person name="Ghai R."/>
            <person name="Kavagutti S V."/>
        </authorList>
    </citation>
    <scope>NUCLEOTIDE SEQUENCE</scope>
</reference>
<keyword evidence="1" id="KW-0472">Membrane</keyword>
<dbReference type="InterPro" id="IPR025333">
    <property type="entry name" value="DUF4239"/>
</dbReference>
<name>A0A6J5ZF71_9ZZZZ</name>
<organism evidence="2">
    <name type="scientific">freshwater metagenome</name>
    <dbReference type="NCBI Taxonomy" id="449393"/>
    <lineage>
        <taxon>unclassified sequences</taxon>
        <taxon>metagenomes</taxon>
        <taxon>ecological metagenomes</taxon>
    </lineage>
</organism>